<name>A0AAW8L8N8_9ACTO</name>
<dbReference type="RefSeq" id="WP_308680036.1">
    <property type="nucleotide sequence ID" value="NZ_JAMZMF010000012.1"/>
</dbReference>
<accession>A0AAW8L8N8</accession>
<sequence length="247" mass="28218">MSHSQKCEKSTKPFTKCNCSCKGLAHGVRASILLEEIKQECEARELSYGRFIESIKNYDLEQDCIDSLNDWIASSIVDSLINKVPDENRKEIYKLLKQEHIICVVCCSILKKFEEVDREVDSIVKECSEIIAHLVIRDLSNRPRLVRAAVRKSIEMAMRKVVQAFIDRVSHEKEAKKVLQVVGLVTCPDNYADVDADVHTDVIKYCLKPLVKVKFKEKLEDYINKETVRDFLQGVAERIKTSSPAGQ</sequence>
<evidence type="ECO:0000313" key="2">
    <source>
        <dbReference type="Proteomes" id="UP001230065"/>
    </source>
</evidence>
<dbReference type="EMBL" id="JAMZMF010000012">
    <property type="protein sequence ID" value="MDR0178039.1"/>
    <property type="molecule type" value="Genomic_DNA"/>
</dbReference>
<protein>
    <submittedName>
        <fullName evidence="1">Uncharacterized protein</fullName>
    </submittedName>
</protein>
<proteinExistence type="predicted"/>
<reference evidence="1" key="1">
    <citation type="submission" date="2022-06" db="EMBL/GenBank/DDBJ databases">
        <title>Draft Genome Sequences of Three Actinomyces oris Strains, Isolated from Healthy Human Feces.</title>
        <authorList>
            <person name="Ye Y."/>
            <person name="Liu C."/>
            <person name="Zhao J."/>
            <person name="Xu J."/>
            <person name="Huang H."/>
            <person name="Wang B."/>
            <person name="Wei J."/>
            <person name="Jing X."/>
        </authorList>
    </citation>
    <scope>NUCLEOTIDE SEQUENCE</scope>
    <source>
        <strain evidence="1">CNGBCC1803727</strain>
    </source>
</reference>
<dbReference type="AlphaFoldDB" id="A0AAW8L8N8"/>
<dbReference type="Proteomes" id="UP001230065">
    <property type="component" value="Unassembled WGS sequence"/>
</dbReference>
<comment type="caution">
    <text evidence="1">The sequence shown here is derived from an EMBL/GenBank/DDBJ whole genome shotgun (WGS) entry which is preliminary data.</text>
</comment>
<evidence type="ECO:0000313" key="1">
    <source>
        <dbReference type="EMBL" id="MDR0178039.1"/>
    </source>
</evidence>
<gene>
    <name evidence="1" type="ORF">RF687_08795</name>
</gene>
<organism evidence="1 2">
    <name type="scientific">Actinomyces oris</name>
    <dbReference type="NCBI Taxonomy" id="544580"/>
    <lineage>
        <taxon>Bacteria</taxon>
        <taxon>Bacillati</taxon>
        <taxon>Actinomycetota</taxon>
        <taxon>Actinomycetes</taxon>
        <taxon>Actinomycetales</taxon>
        <taxon>Actinomycetaceae</taxon>
        <taxon>Actinomyces</taxon>
    </lineage>
</organism>